<keyword evidence="3" id="KW-0067">ATP-binding</keyword>
<dbReference type="AlphaFoldDB" id="A2SNL4"/>
<keyword evidence="6" id="KW-0614">Plasmid</keyword>
<evidence type="ECO:0000256" key="3">
    <source>
        <dbReference type="ARBA" id="ARBA00022840"/>
    </source>
</evidence>
<evidence type="ECO:0000313" key="7">
    <source>
        <dbReference type="Proteomes" id="UP000000366"/>
    </source>
</evidence>
<dbReference type="eggNOG" id="COG2804">
    <property type="taxonomic scope" value="Bacteria"/>
</dbReference>
<evidence type="ECO:0000256" key="2">
    <source>
        <dbReference type="ARBA" id="ARBA00022741"/>
    </source>
</evidence>
<dbReference type="CDD" id="cd01129">
    <property type="entry name" value="PulE-GspE-like"/>
    <property type="match status" value="1"/>
</dbReference>
<keyword evidence="2" id="KW-0547">Nucleotide-binding</keyword>
<geneLocation type="plasmid" evidence="6 7">
    <name>RPME01</name>
</geneLocation>
<dbReference type="SMART" id="SM00382">
    <property type="entry name" value="AAA"/>
    <property type="match status" value="1"/>
</dbReference>
<dbReference type="PANTHER" id="PTHR30258:SF2">
    <property type="entry name" value="COMG OPERON PROTEIN 1"/>
    <property type="match status" value="1"/>
</dbReference>
<dbReference type="KEGG" id="mpt:Mpe_B0378"/>
<dbReference type="HOGENOM" id="CLU_013446_2_2_4"/>
<feature type="region of interest" description="Disordered" evidence="4">
    <location>
        <begin position="1"/>
        <end position="43"/>
    </location>
</feature>
<dbReference type="GO" id="GO:0005886">
    <property type="term" value="C:plasma membrane"/>
    <property type="evidence" value="ECO:0007669"/>
    <property type="project" value="TreeGrafter"/>
</dbReference>
<evidence type="ECO:0000256" key="1">
    <source>
        <dbReference type="ARBA" id="ARBA00006611"/>
    </source>
</evidence>
<dbReference type="SUPFAM" id="SSF160246">
    <property type="entry name" value="EspE N-terminal domain-like"/>
    <property type="match status" value="1"/>
</dbReference>
<feature type="compositionally biased region" description="Pro residues" evidence="4">
    <location>
        <begin position="9"/>
        <end position="18"/>
    </location>
</feature>
<dbReference type="PROSITE" id="PS00662">
    <property type="entry name" value="T2SP_E"/>
    <property type="match status" value="1"/>
</dbReference>
<dbReference type="InterPro" id="IPR001482">
    <property type="entry name" value="T2SS/T4SS_dom"/>
</dbReference>
<dbReference type="GO" id="GO:0005524">
    <property type="term" value="F:ATP binding"/>
    <property type="evidence" value="ECO:0007669"/>
    <property type="project" value="UniProtKB-KW"/>
</dbReference>
<dbReference type="Gene3D" id="3.40.50.300">
    <property type="entry name" value="P-loop containing nucleotide triphosphate hydrolases"/>
    <property type="match status" value="1"/>
</dbReference>
<organism evidence="6 7">
    <name type="scientific">Methylibium petroleiphilum (strain ATCC BAA-1232 / LMG 22953 / PM1)</name>
    <dbReference type="NCBI Taxonomy" id="420662"/>
    <lineage>
        <taxon>Bacteria</taxon>
        <taxon>Pseudomonadati</taxon>
        <taxon>Pseudomonadota</taxon>
        <taxon>Betaproteobacteria</taxon>
        <taxon>Burkholderiales</taxon>
        <taxon>Sphaerotilaceae</taxon>
        <taxon>Methylibium</taxon>
    </lineage>
</organism>
<accession>A2SNL4</accession>
<dbReference type="Gene3D" id="3.30.450.90">
    <property type="match status" value="1"/>
</dbReference>
<keyword evidence="7" id="KW-1185">Reference proteome</keyword>
<dbReference type="PANTHER" id="PTHR30258">
    <property type="entry name" value="TYPE II SECRETION SYSTEM PROTEIN GSPE-RELATED"/>
    <property type="match status" value="1"/>
</dbReference>
<evidence type="ECO:0000256" key="4">
    <source>
        <dbReference type="SAM" id="MobiDB-lite"/>
    </source>
</evidence>
<sequence length="583" mass="63935">MKSRRLQPRPRPPPPAPRRPCRRPSSRASRRSRSVAREPDLFIPSGHHDKAAVDYLNALFSEAARQGANDVHMQWWDAICEIKLRLSGDLETYDRVDSQLAKLIDEKIRSRANLSAADRNVPLDGRMRLRFPERTIDVRLSVLPVIGGQKMVCRILDQSNAAKSLDTIEMTPMVRRCVDELIDEPQGLLLVVGPTGSGKTTTLYGLIGALNNGRRNIITLEHPVEYVIPGISQVNIDHHLSFADGLRAALRQDPDVILVGEIRDQETATIAVQAANTGHLVLATLHANSAALAITRLVDMGVDPHSLAASLRGVMAQRLVRRITEESAPLWQQPTEADQVWLAKHQMQSVSDIYPVVDSPKRYVGMVPVIEMIRADSHVRAALLAQQGELPILNAAARQPQFETLAQAGVRLASNGYTTIEQIKKIVGDDAIAPQVKRVGDVLVDMGVLTHEQVFQAIEKQTELRKAGSVRRMGEIIVEEGWCTPEQLARALGFTEGAPAILDHLVRSGKIPRNDLAGVVRRWQESHQNSSLFDLCEEAGLISKEDLHEPSILFSPGTGLYLAAVAGTRADGHDAVQGSAAAA</sequence>
<feature type="compositionally biased region" description="Basic residues" evidence="4">
    <location>
        <begin position="19"/>
        <end position="34"/>
    </location>
</feature>
<dbReference type="GO" id="GO:0016887">
    <property type="term" value="F:ATP hydrolysis activity"/>
    <property type="evidence" value="ECO:0007669"/>
    <property type="project" value="TreeGrafter"/>
</dbReference>
<evidence type="ECO:0000313" key="6">
    <source>
        <dbReference type="EMBL" id="ABM97153.1"/>
    </source>
</evidence>
<dbReference type="EMBL" id="CP000556">
    <property type="protein sequence ID" value="ABM97153.1"/>
    <property type="molecule type" value="Genomic_DNA"/>
</dbReference>
<protein>
    <submittedName>
        <fullName evidence="6">Pili biogenesis ATPase</fullName>
    </submittedName>
</protein>
<dbReference type="SUPFAM" id="SSF52540">
    <property type="entry name" value="P-loop containing nucleoside triphosphate hydrolases"/>
    <property type="match status" value="1"/>
</dbReference>
<dbReference type="InterPro" id="IPR003593">
    <property type="entry name" value="AAA+_ATPase"/>
</dbReference>
<dbReference type="Pfam" id="PF00437">
    <property type="entry name" value="T2SSE"/>
    <property type="match status" value="1"/>
</dbReference>
<gene>
    <name evidence="6" type="primary">gspE</name>
    <name evidence="6" type="ordered locus">Mpe_B0378</name>
</gene>
<evidence type="ECO:0000259" key="5">
    <source>
        <dbReference type="PROSITE" id="PS00662"/>
    </source>
</evidence>
<name>A2SNL4_METPP</name>
<proteinExistence type="inferred from homology"/>
<comment type="similarity">
    <text evidence="1">Belongs to the GSP E family.</text>
</comment>
<dbReference type="Proteomes" id="UP000000366">
    <property type="component" value="Plasmid RPME01"/>
</dbReference>
<dbReference type="InterPro" id="IPR027417">
    <property type="entry name" value="P-loop_NTPase"/>
</dbReference>
<reference evidence="6 7" key="1">
    <citation type="journal article" date="2007" name="J. Bacteriol.">
        <title>Whole-genome analysis of the methyl tert-butyl ether-degrading beta-proteobacterium Methylibium petroleiphilum PM1.</title>
        <authorList>
            <person name="Kane S.R."/>
            <person name="Chakicherla A.Y."/>
            <person name="Chain P.S.G."/>
            <person name="Schmidt R."/>
            <person name="Shin M.W."/>
            <person name="Legler T.C."/>
            <person name="Scow K.M."/>
            <person name="Larimer F.W."/>
            <person name="Lucas S.M."/>
            <person name="Richardson P.M."/>
            <person name="Hristova K.R."/>
        </authorList>
    </citation>
    <scope>NUCLEOTIDE SEQUENCE [LARGE SCALE GENOMIC DNA]</scope>
    <source>
        <strain evidence="7">ATCC BAA-1232 / LMG 22953 / PM1</strain>
        <plasmid evidence="6 7">RPME01</plasmid>
    </source>
</reference>
<dbReference type="InterPro" id="IPR037257">
    <property type="entry name" value="T2SS_E_N_sf"/>
</dbReference>
<feature type="domain" description="Bacterial type II secretion system protein E" evidence="5">
    <location>
        <begin position="250"/>
        <end position="264"/>
    </location>
</feature>